<feature type="domain" description="AsmA" evidence="2">
    <location>
        <begin position="295"/>
        <end position="520"/>
    </location>
</feature>
<dbReference type="STRING" id="371731.Rsw2DRAFT_1296"/>
<comment type="caution">
    <text evidence="3">The sequence shown here is derived from an EMBL/GenBank/DDBJ whole genome shotgun (WGS) entry which is preliminary data.</text>
</comment>
<dbReference type="OrthoDB" id="5439561at2"/>
<evidence type="ECO:0000313" key="3">
    <source>
        <dbReference type="EMBL" id="EEW25865.1"/>
    </source>
</evidence>
<dbReference type="GO" id="GO:0005886">
    <property type="term" value="C:plasma membrane"/>
    <property type="evidence" value="ECO:0007669"/>
    <property type="project" value="TreeGrafter"/>
</dbReference>
<feature type="domain" description="AsmA" evidence="2">
    <location>
        <begin position="8"/>
        <end position="193"/>
    </location>
</feature>
<dbReference type="InterPro" id="IPR007844">
    <property type="entry name" value="AsmA"/>
</dbReference>
<name>C8RZR8_9RHOB</name>
<dbReference type="EMBL" id="ACYY01000006">
    <property type="protein sequence ID" value="EEW25865.1"/>
    <property type="molecule type" value="Genomic_DNA"/>
</dbReference>
<sequence>MRWIVRLVAALAVLVVLAAGLLLLLPADKVALLAAREFGRATGRVLAFEGGVTPSIWPVLGVETGPVSISNAEWSDAGPMLRAEALAIRLDMGALLGGEVRITGISAVGPVLLLERDKDGRGNWQFGGKGGGAGAASGAPFTLDLGTVTGGAVHYTDRSTGRSLNLTGIEAEAAFPSFTGPLDLTLKAAMNGQPLDVTAQIESFGPFMAGQLVPMTLNATSGVARASFKGQMAASPLVAEGTLQADLADLAAVSALAGAGRPNLPEGLGARNAAVSGALTLTAEGSLHLRAGTVTLDGNVLQGDADLTTDGPRPKLSAQVSTGALNLAALAGAPGGGAAATGWSRSPIDVSGLAALDAKVALAADAITLGTVDLGRSRLLLTLDRARAVFDIREIAAYGGSIAGQFVVNGRGGLSVGGDLTAKGLMLQPLLADLAGSDRLIANADLGLKFLGVGNSLDGIAHSLSGNGSLTFGKGELRGLDLAGMLRNLDPNFVGEGARTIFDGVTASYTLKDGVLSNDDLALTAPLVAANGKGRVDIGNRTLDYRIEPTVLARPDGSAGVNVPLAITGPWAKPVFKLDLEALTRQRLADEKAKLEARLEEERLKAEAAAKAALSDRLGIDQLPGESLEDAARRRAQQALESEAARALDGLIGNGAGN</sequence>
<feature type="coiled-coil region" evidence="1">
    <location>
        <begin position="585"/>
        <end position="616"/>
    </location>
</feature>
<dbReference type="eggNOG" id="COG2982">
    <property type="taxonomic scope" value="Bacteria"/>
</dbReference>
<evidence type="ECO:0000313" key="4">
    <source>
        <dbReference type="Proteomes" id="UP000010121"/>
    </source>
</evidence>
<dbReference type="InterPro" id="IPR052894">
    <property type="entry name" value="AsmA-related"/>
</dbReference>
<dbReference type="RefSeq" id="WP_008029226.1">
    <property type="nucleotide sequence ID" value="NZ_ACYY01000006.1"/>
</dbReference>
<proteinExistence type="predicted"/>
<protein>
    <submittedName>
        <fullName evidence="3">AsmA family protein</fullName>
    </submittedName>
</protein>
<evidence type="ECO:0000259" key="2">
    <source>
        <dbReference type="Pfam" id="PF05170"/>
    </source>
</evidence>
<dbReference type="Proteomes" id="UP000010121">
    <property type="component" value="Unassembled WGS sequence"/>
</dbReference>
<evidence type="ECO:0000256" key="1">
    <source>
        <dbReference type="SAM" id="Coils"/>
    </source>
</evidence>
<accession>C8RZR8</accession>
<gene>
    <name evidence="3" type="ORF">Rsw2DRAFT_1296</name>
</gene>
<organism evidence="3 4">
    <name type="scientific">Rhodobacter ferrooxidans</name>
    <dbReference type="NCBI Taxonomy" id="371731"/>
    <lineage>
        <taxon>Bacteria</taxon>
        <taxon>Pseudomonadati</taxon>
        <taxon>Pseudomonadota</taxon>
        <taxon>Alphaproteobacteria</taxon>
        <taxon>Rhodobacterales</taxon>
        <taxon>Rhodobacter group</taxon>
        <taxon>Rhodobacter</taxon>
    </lineage>
</organism>
<reference evidence="3 4" key="1">
    <citation type="submission" date="2009-08" db="EMBL/GenBank/DDBJ databases">
        <title>The draft genome of Rhodobacter sp. SW2.</title>
        <authorList>
            <consortium name="US DOE Joint Genome Institute (JGI-PGF)"/>
            <person name="Lucas S."/>
            <person name="Copeland A."/>
            <person name="Lapidus A."/>
            <person name="Glavina del Rio T."/>
            <person name="Tice H."/>
            <person name="Bruce D."/>
            <person name="Goodwin L."/>
            <person name="Pitluck S."/>
            <person name="Larimer F."/>
            <person name="Land M.L."/>
            <person name="Hauser L."/>
            <person name="Emerson D."/>
        </authorList>
    </citation>
    <scope>NUCLEOTIDE SEQUENCE [LARGE SCALE GENOMIC DNA]</scope>
    <source>
        <strain evidence="3 4">SW2</strain>
    </source>
</reference>
<dbReference type="GO" id="GO:0090313">
    <property type="term" value="P:regulation of protein targeting to membrane"/>
    <property type="evidence" value="ECO:0007669"/>
    <property type="project" value="TreeGrafter"/>
</dbReference>
<dbReference type="Pfam" id="PF05170">
    <property type="entry name" value="AsmA"/>
    <property type="match status" value="2"/>
</dbReference>
<dbReference type="AlphaFoldDB" id="C8RZR8"/>
<keyword evidence="4" id="KW-1185">Reference proteome</keyword>
<keyword evidence="1" id="KW-0175">Coiled coil</keyword>
<dbReference type="PANTHER" id="PTHR30441">
    <property type="entry name" value="DUF748 DOMAIN-CONTAINING PROTEIN"/>
    <property type="match status" value="1"/>
</dbReference>
<dbReference type="PANTHER" id="PTHR30441:SF4">
    <property type="entry name" value="PROTEIN ASMA"/>
    <property type="match status" value="1"/>
</dbReference>